<dbReference type="GO" id="GO:0018812">
    <property type="term" value="F:3-hydroxyacyl-CoA dehydratase activity"/>
    <property type="evidence" value="ECO:0000318"/>
    <property type="project" value="GO_Central"/>
</dbReference>
<dbReference type="Gramene" id="Pp3c17_11060V3.1">
    <property type="protein sequence ID" value="Pp3c17_11060V3.1"/>
    <property type="gene ID" value="Pp3c17_11060"/>
</dbReference>
<dbReference type="Proteomes" id="UP000006727">
    <property type="component" value="Chromosome 17"/>
</dbReference>
<dbReference type="GO" id="GO:0030497">
    <property type="term" value="P:fatty acid elongation"/>
    <property type="evidence" value="ECO:0000318"/>
    <property type="project" value="GO_Central"/>
</dbReference>
<dbReference type="InParanoid" id="A9SQT7"/>
<keyword evidence="3" id="KW-1185">Reference proteome</keyword>
<proteinExistence type="predicted"/>
<gene>
    <name evidence="1" type="ORF">PHYPA_021915</name>
</gene>
<dbReference type="GO" id="GO:0005789">
    <property type="term" value="C:endoplasmic reticulum membrane"/>
    <property type="evidence" value="ECO:0000318"/>
    <property type="project" value="GO_Central"/>
</dbReference>
<dbReference type="PaxDb" id="3218-PP1S105_82V6.1"/>
<dbReference type="HOGENOM" id="CLU_1613579_0_0_1"/>
<dbReference type="GO" id="GO:0042761">
    <property type="term" value="P:very long-chain fatty acid biosynthetic process"/>
    <property type="evidence" value="ECO:0000318"/>
    <property type="project" value="GO_Central"/>
</dbReference>
<evidence type="ECO:0000313" key="3">
    <source>
        <dbReference type="Proteomes" id="UP000006727"/>
    </source>
</evidence>
<dbReference type="GO" id="GO:0030148">
    <property type="term" value="P:sphingolipid biosynthetic process"/>
    <property type="evidence" value="ECO:0000318"/>
    <property type="project" value="GO_Central"/>
</dbReference>
<dbReference type="EMBL" id="ABEU02000017">
    <property type="protein sequence ID" value="PNR36065.1"/>
    <property type="molecule type" value="Genomic_DNA"/>
</dbReference>
<name>A9SQT7_PHYPA</name>
<evidence type="ECO:0000313" key="2">
    <source>
        <dbReference type="EnsemblPlants" id="Pp3c17_11060V3.1"/>
    </source>
</evidence>
<reference evidence="1 3" key="2">
    <citation type="journal article" date="2018" name="Plant J.">
        <title>The Physcomitrella patens chromosome-scale assembly reveals moss genome structure and evolution.</title>
        <authorList>
            <person name="Lang D."/>
            <person name="Ullrich K.K."/>
            <person name="Murat F."/>
            <person name="Fuchs J."/>
            <person name="Jenkins J."/>
            <person name="Haas F.B."/>
            <person name="Piednoel M."/>
            <person name="Gundlach H."/>
            <person name="Van Bel M."/>
            <person name="Meyberg R."/>
            <person name="Vives C."/>
            <person name="Morata J."/>
            <person name="Symeonidi A."/>
            <person name="Hiss M."/>
            <person name="Muchero W."/>
            <person name="Kamisugi Y."/>
            <person name="Saleh O."/>
            <person name="Blanc G."/>
            <person name="Decker E.L."/>
            <person name="van Gessel N."/>
            <person name="Grimwood J."/>
            <person name="Hayes R.D."/>
            <person name="Graham S.W."/>
            <person name="Gunter L.E."/>
            <person name="McDaniel S.F."/>
            <person name="Hoernstein S.N.W."/>
            <person name="Larsson A."/>
            <person name="Li F.W."/>
            <person name="Perroud P.F."/>
            <person name="Phillips J."/>
            <person name="Ranjan P."/>
            <person name="Rokshar D.S."/>
            <person name="Rothfels C.J."/>
            <person name="Schneider L."/>
            <person name="Shu S."/>
            <person name="Stevenson D.W."/>
            <person name="Thummler F."/>
            <person name="Tillich M."/>
            <person name="Villarreal Aguilar J.C."/>
            <person name="Widiez T."/>
            <person name="Wong G.K."/>
            <person name="Wymore A."/>
            <person name="Zhang Y."/>
            <person name="Zimmer A.D."/>
            <person name="Quatrano R.S."/>
            <person name="Mayer K.F.X."/>
            <person name="Goodstein D."/>
            <person name="Casacuberta J.M."/>
            <person name="Vandepoele K."/>
            <person name="Reski R."/>
            <person name="Cuming A.C."/>
            <person name="Tuskan G.A."/>
            <person name="Maumus F."/>
            <person name="Salse J."/>
            <person name="Schmutz J."/>
            <person name="Rensing S.A."/>
        </authorList>
    </citation>
    <scope>NUCLEOTIDE SEQUENCE [LARGE SCALE GENOMIC DNA]</scope>
    <source>
        <strain evidence="2 3">cv. Gransden 2004</strain>
    </source>
</reference>
<accession>A9SQT7</accession>
<evidence type="ECO:0000313" key="1">
    <source>
        <dbReference type="EMBL" id="PNR36065.1"/>
    </source>
</evidence>
<sequence>MAGEKSLVDNLIDPQLRCYTGMLLSISFTLSGTCREAGLIFAALLFVRRIGTGCYSFRMLNKMDIAFDYYHAPTLAIFGYIPGNHPQPATEIRCSAGFTFTSWMQWLNPNHCNKIKHNLWSRKNLGFEAADVWYRERGAQVFLDLKVSERVPAVGSPGTSPHIIL</sequence>
<protein>
    <submittedName>
        <fullName evidence="1 2">Uncharacterized protein</fullName>
    </submittedName>
</protein>
<dbReference type="EnsemblPlants" id="Pp3c17_11060V3.1">
    <property type="protein sequence ID" value="Pp3c17_11060V3.1"/>
    <property type="gene ID" value="Pp3c17_11060"/>
</dbReference>
<dbReference type="AlphaFoldDB" id="A9SQT7"/>
<organism evidence="1">
    <name type="scientific">Physcomitrium patens</name>
    <name type="common">Spreading-leaved earth moss</name>
    <name type="synonym">Physcomitrella patens</name>
    <dbReference type="NCBI Taxonomy" id="3218"/>
    <lineage>
        <taxon>Eukaryota</taxon>
        <taxon>Viridiplantae</taxon>
        <taxon>Streptophyta</taxon>
        <taxon>Embryophyta</taxon>
        <taxon>Bryophyta</taxon>
        <taxon>Bryophytina</taxon>
        <taxon>Bryopsida</taxon>
        <taxon>Funariidae</taxon>
        <taxon>Funariales</taxon>
        <taxon>Funariaceae</taxon>
        <taxon>Physcomitrium</taxon>
    </lineage>
</organism>
<reference evidence="1 3" key="1">
    <citation type="journal article" date="2008" name="Science">
        <title>The Physcomitrella genome reveals evolutionary insights into the conquest of land by plants.</title>
        <authorList>
            <person name="Rensing S."/>
            <person name="Lang D."/>
            <person name="Zimmer A."/>
            <person name="Terry A."/>
            <person name="Salamov A."/>
            <person name="Shapiro H."/>
            <person name="Nishiyama T."/>
            <person name="Perroud P.-F."/>
            <person name="Lindquist E."/>
            <person name="Kamisugi Y."/>
            <person name="Tanahashi T."/>
            <person name="Sakakibara K."/>
            <person name="Fujita T."/>
            <person name="Oishi K."/>
            <person name="Shin-I T."/>
            <person name="Kuroki Y."/>
            <person name="Toyoda A."/>
            <person name="Suzuki Y."/>
            <person name="Hashimoto A."/>
            <person name="Yamaguchi K."/>
            <person name="Sugano A."/>
            <person name="Kohara Y."/>
            <person name="Fujiyama A."/>
            <person name="Anterola A."/>
            <person name="Aoki S."/>
            <person name="Ashton N."/>
            <person name="Barbazuk W.B."/>
            <person name="Barker E."/>
            <person name="Bennetzen J."/>
            <person name="Bezanilla M."/>
            <person name="Blankenship R."/>
            <person name="Cho S.H."/>
            <person name="Dutcher S."/>
            <person name="Estelle M."/>
            <person name="Fawcett J.A."/>
            <person name="Gundlach H."/>
            <person name="Hanada K."/>
            <person name="Heyl A."/>
            <person name="Hicks K.A."/>
            <person name="Hugh J."/>
            <person name="Lohr M."/>
            <person name="Mayer K."/>
            <person name="Melkozernov A."/>
            <person name="Murata T."/>
            <person name="Nelson D."/>
            <person name="Pils B."/>
            <person name="Prigge M."/>
            <person name="Reiss B."/>
            <person name="Renner T."/>
            <person name="Rombauts S."/>
            <person name="Rushton P."/>
            <person name="Sanderfoot A."/>
            <person name="Schween G."/>
            <person name="Shiu S.-H."/>
            <person name="Stueber K."/>
            <person name="Theodoulou F.L."/>
            <person name="Tu H."/>
            <person name="Van de Peer Y."/>
            <person name="Verrier P.J."/>
            <person name="Waters E."/>
            <person name="Wood A."/>
            <person name="Yang L."/>
            <person name="Cove D."/>
            <person name="Cuming A."/>
            <person name="Hasebe M."/>
            <person name="Lucas S."/>
            <person name="Mishler D.B."/>
            <person name="Reski R."/>
            <person name="Grigoriev I."/>
            <person name="Quatrano R.S."/>
            <person name="Boore J.L."/>
        </authorList>
    </citation>
    <scope>NUCLEOTIDE SEQUENCE [LARGE SCALE GENOMIC DNA]</scope>
    <source>
        <strain evidence="2 3">cv. Gransden 2004</strain>
    </source>
</reference>
<reference evidence="2" key="3">
    <citation type="submission" date="2020-12" db="UniProtKB">
        <authorList>
            <consortium name="EnsemblPlants"/>
        </authorList>
    </citation>
    <scope>IDENTIFICATION</scope>
</reference>